<evidence type="ECO:0000256" key="2">
    <source>
        <dbReference type="ARBA" id="ARBA00023163"/>
    </source>
</evidence>
<dbReference type="EMBL" id="SGXD01000007">
    <property type="protein sequence ID" value="RZS79033.1"/>
    <property type="molecule type" value="Genomic_DNA"/>
</dbReference>
<dbReference type="InterPro" id="IPR018060">
    <property type="entry name" value="HTH_AraC"/>
</dbReference>
<dbReference type="GO" id="GO:0043565">
    <property type="term" value="F:sequence-specific DNA binding"/>
    <property type="evidence" value="ECO:0007669"/>
    <property type="project" value="InterPro"/>
</dbReference>
<name>A0A4Q7NA81_9ACTN</name>
<dbReference type="GO" id="GO:0003700">
    <property type="term" value="F:DNA-binding transcription factor activity"/>
    <property type="evidence" value="ECO:0007669"/>
    <property type="project" value="InterPro"/>
</dbReference>
<comment type="caution">
    <text evidence="4">The sequence shown here is derived from an EMBL/GenBank/DDBJ whole genome shotgun (WGS) entry which is preliminary data.</text>
</comment>
<dbReference type="InterPro" id="IPR029062">
    <property type="entry name" value="Class_I_gatase-like"/>
</dbReference>
<dbReference type="Pfam" id="PF12833">
    <property type="entry name" value="HTH_18"/>
    <property type="match status" value="1"/>
</dbReference>
<keyword evidence="5" id="KW-1185">Reference proteome</keyword>
<accession>A0A4Q7NA81</accession>
<evidence type="ECO:0000313" key="4">
    <source>
        <dbReference type="EMBL" id="RZS79033.1"/>
    </source>
</evidence>
<dbReference type="InterPro" id="IPR009057">
    <property type="entry name" value="Homeodomain-like_sf"/>
</dbReference>
<dbReference type="OrthoDB" id="3992151at2"/>
<dbReference type="Gene3D" id="1.10.10.60">
    <property type="entry name" value="Homeodomain-like"/>
    <property type="match status" value="1"/>
</dbReference>
<dbReference type="SUPFAM" id="SSF46689">
    <property type="entry name" value="Homeodomain-like"/>
    <property type="match status" value="2"/>
</dbReference>
<dbReference type="Proteomes" id="UP000293638">
    <property type="component" value="Unassembled WGS sequence"/>
</dbReference>
<dbReference type="SUPFAM" id="SSF52317">
    <property type="entry name" value="Class I glutamine amidotransferase-like"/>
    <property type="match status" value="1"/>
</dbReference>
<dbReference type="PROSITE" id="PS01124">
    <property type="entry name" value="HTH_ARAC_FAMILY_2"/>
    <property type="match status" value="1"/>
</dbReference>
<evidence type="ECO:0000259" key="3">
    <source>
        <dbReference type="PROSITE" id="PS01124"/>
    </source>
</evidence>
<reference evidence="4 5" key="1">
    <citation type="submission" date="2019-02" db="EMBL/GenBank/DDBJ databases">
        <title>Genomic Encyclopedia of Type Strains, Phase IV (KMG-IV): sequencing the most valuable type-strain genomes for metagenomic binning, comparative biology and taxonomic classification.</title>
        <authorList>
            <person name="Goeker M."/>
        </authorList>
    </citation>
    <scope>NUCLEOTIDE SEQUENCE [LARGE SCALE GENOMIC DNA]</scope>
    <source>
        <strain evidence="4 5">DSM 45622</strain>
    </source>
</reference>
<dbReference type="CDD" id="cd03137">
    <property type="entry name" value="GATase1_AraC_1"/>
    <property type="match status" value="1"/>
</dbReference>
<keyword evidence="1" id="KW-0805">Transcription regulation</keyword>
<dbReference type="PANTHER" id="PTHR43130">
    <property type="entry name" value="ARAC-FAMILY TRANSCRIPTIONAL REGULATOR"/>
    <property type="match status" value="1"/>
</dbReference>
<proteinExistence type="predicted"/>
<dbReference type="Gene3D" id="3.40.50.880">
    <property type="match status" value="1"/>
</dbReference>
<dbReference type="AlphaFoldDB" id="A0A4Q7NA81"/>
<organism evidence="4 5">
    <name type="scientific">Motilibacter rhizosphaerae</name>
    <dbReference type="NCBI Taxonomy" id="598652"/>
    <lineage>
        <taxon>Bacteria</taxon>
        <taxon>Bacillati</taxon>
        <taxon>Actinomycetota</taxon>
        <taxon>Actinomycetes</taxon>
        <taxon>Motilibacterales</taxon>
        <taxon>Motilibacteraceae</taxon>
        <taxon>Motilibacter</taxon>
    </lineage>
</organism>
<gene>
    <name evidence="4" type="ORF">EV189_3903</name>
</gene>
<sequence>MASSGVVRHHDDVATIAVLVLTGSPLFHLSIPGEVFGPRSHAPDLPSHRVVLATPEPGPVRTREGLLLDVPRGLGALRQADIVIVPYASSDPGPTPPHVLTALRRAHARGARIAGLCRGTFVLAEAGLLDGRRATSHWSSTSRLADAYPSVQVDPDVLYVDEGDVLTAAGTAAGIDLCLHLRRQLDGAEVANAVARGMVVPPHRAGGQAQFIEVPVAEDTEDDLISVAMQWALEHLDEPLGVDDLAARAYMSRRTFTRRFRASVGCSTVQWLLQQRTLLAQRLLETTELPVEVVASRSGFGSAVALRTQFSRALGLSPREYRATFTRRTAGVA</sequence>
<evidence type="ECO:0000256" key="1">
    <source>
        <dbReference type="ARBA" id="ARBA00023015"/>
    </source>
</evidence>
<dbReference type="PANTHER" id="PTHR43130:SF3">
    <property type="entry name" value="HTH-TYPE TRANSCRIPTIONAL REGULATOR RV1931C"/>
    <property type="match status" value="1"/>
</dbReference>
<dbReference type="InterPro" id="IPR052158">
    <property type="entry name" value="INH-QAR"/>
</dbReference>
<dbReference type="InterPro" id="IPR002818">
    <property type="entry name" value="DJ-1/PfpI"/>
</dbReference>
<feature type="domain" description="HTH araC/xylS-type" evidence="3">
    <location>
        <begin position="226"/>
        <end position="324"/>
    </location>
</feature>
<protein>
    <submittedName>
        <fullName evidence="4">Transcriptional regulator GlxA family with amidase domain</fullName>
    </submittedName>
</protein>
<keyword evidence="2" id="KW-0804">Transcription</keyword>
<dbReference type="Pfam" id="PF01965">
    <property type="entry name" value="DJ-1_PfpI"/>
    <property type="match status" value="1"/>
</dbReference>
<evidence type="ECO:0000313" key="5">
    <source>
        <dbReference type="Proteomes" id="UP000293638"/>
    </source>
</evidence>
<dbReference type="SMART" id="SM00342">
    <property type="entry name" value="HTH_ARAC"/>
    <property type="match status" value="1"/>
</dbReference>